<dbReference type="EMBL" id="PFCP01000010">
    <property type="protein sequence ID" value="PIR69118.1"/>
    <property type="molecule type" value="Genomic_DNA"/>
</dbReference>
<evidence type="ECO:0000313" key="2">
    <source>
        <dbReference type="Proteomes" id="UP000228613"/>
    </source>
</evidence>
<name>A0A2J0JII3_9BACT</name>
<comment type="caution">
    <text evidence="1">The sequence shown here is derived from an EMBL/GenBank/DDBJ whole genome shotgun (WGS) entry which is preliminary data.</text>
</comment>
<gene>
    <name evidence="1" type="ORF">COU48_00320</name>
</gene>
<evidence type="ECO:0000313" key="1">
    <source>
        <dbReference type="EMBL" id="PIR69118.1"/>
    </source>
</evidence>
<dbReference type="AlphaFoldDB" id="A0A2J0JII3"/>
<protein>
    <submittedName>
        <fullName evidence="1">Uncharacterized protein</fullName>
    </submittedName>
</protein>
<organism evidence="1 2">
    <name type="scientific">Candidatus Nomurabacteria bacterium CG10_big_fil_rev_8_21_14_0_10_03_31_7</name>
    <dbReference type="NCBI Taxonomy" id="1974730"/>
    <lineage>
        <taxon>Bacteria</taxon>
        <taxon>Candidatus Nomuraibacteriota</taxon>
    </lineage>
</organism>
<accession>A0A2J0JII3</accession>
<proteinExistence type="predicted"/>
<dbReference type="Proteomes" id="UP000228613">
    <property type="component" value="Unassembled WGS sequence"/>
</dbReference>
<sequence>MSTLFLFELDYFIDLKYNKKHLINNEHKKYMAKRSTTLGIKKKSRHSHKTKKRLEMKKLMLAGKSTGKKRR</sequence>
<reference evidence="2" key="1">
    <citation type="submission" date="2017-09" db="EMBL/GenBank/DDBJ databases">
        <title>Depth-based differentiation of microbial function through sediment-hosted aquifers and enrichment of novel symbionts in the deep terrestrial subsurface.</title>
        <authorList>
            <person name="Probst A.J."/>
            <person name="Ladd B."/>
            <person name="Jarett J.K."/>
            <person name="Geller-Mcgrath D.E."/>
            <person name="Sieber C.M.K."/>
            <person name="Emerson J.B."/>
            <person name="Anantharaman K."/>
            <person name="Thomas B.C."/>
            <person name="Malmstrom R."/>
            <person name="Stieglmeier M."/>
            <person name="Klingl A."/>
            <person name="Woyke T."/>
            <person name="Ryan C.M."/>
            <person name="Banfield J.F."/>
        </authorList>
    </citation>
    <scope>NUCLEOTIDE SEQUENCE [LARGE SCALE GENOMIC DNA]</scope>
</reference>